<proteinExistence type="inferred from homology"/>
<dbReference type="RefSeq" id="WP_257701390.1">
    <property type="nucleotide sequence ID" value="NZ_CP102451.1"/>
</dbReference>
<evidence type="ECO:0000256" key="5">
    <source>
        <dbReference type="PIRNR" id="PIRNR016557"/>
    </source>
</evidence>
<dbReference type="Gene3D" id="3.20.20.140">
    <property type="entry name" value="Metal-dependent hydrolases"/>
    <property type="match status" value="1"/>
</dbReference>
<evidence type="ECO:0000313" key="7">
    <source>
        <dbReference type="Proteomes" id="UP001058273"/>
    </source>
</evidence>
<gene>
    <name evidence="6" type="primary">ywqE</name>
    <name evidence="6" type="ORF">G314FT_20710</name>
</gene>
<evidence type="ECO:0000256" key="4">
    <source>
        <dbReference type="ARBA" id="ARBA00051722"/>
    </source>
</evidence>
<dbReference type="InterPro" id="IPR016195">
    <property type="entry name" value="Pol/histidinol_Pase-like"/>
</dbReference>
<evidence type="ECO:0000256" key="3">
    <source>
        <dbReference type="ARBA" id="ARBA00022912"/>
    </source>
</evidence>
<keyword evidence="7" id="KW-1185">Reference proteome</keyword>
<dbReference type="EMBL" id="CP102451">
    <property type="protein sequence ID" value="UUV99902.1"/>
    <property type="molecule type" value="Genomic_DNA"/>
</dbReference>
<organism evidence="6 7">
    <name type="scientific">Vagococcus luciliae</name>
    <dbReference type="NCBI Taxonomy" id="2920380"/>
    <lineage>
        <taxon>Bacteria</taxon>
        <taxon>Bacillati</taxon>
        <taxon>Bacillota</taxon>
        <taxon>Bacilli</taxon>
        <taxon>Lactobacillales</taxon>
        <taxon>Enterococcaceae</taxon>
        <taxon>Vagococcus</taxon>
    </lineage>
</organism>
<dbReference type="GO" id="GO:0004725">
    <property type="term" value="F:protein tyrosine phosphatase activity"/>
    <property type="evidence" value="ECO:0007669"/>
    <property type="project" value="UniProtKB-EC"/>
</dbReference>
<dbReference type="SUPFAM" id="SSF89550">
    <property type="entry name" value="PHP domain-like"/>
    <property type="match status" value="1"/>
</dbReference>
<sequence>MVVDLHCHILPGIDDGAQSMEDSLFMARAAVSEGISHILCTPHYNNGHYLNKKADIIEQVAACQKILDEQGIPLILFEGQEVRISPDLSRRIVKDDILFADLNDQYLLIEFPFSTVPDYSESVLSDLCQQGYRPIIVHPERNNIFLEQPKRLQPFIDMGCLSQVTNGSYIGQFGKKIQRVTKQMIKQNYAHMLSSDAHNVSTRGFYTKTAYDLLEKEFGKEKRNAFEQITKDIVNGEQVEVAPIVSTKKHWGFS</sequence>
<keyword evidence="2 5" id="KW-0378">Hydrolase</keyword>
<comment type="similarity">
    <text evidence="1 5">Belongs to the metallo-dependent hydrolases superfamily. CpsB/CapC family.</text>
</comment>
<keyword evidence="3 5" id="KW-0904">Protein phosphatase</keyword>
<evidence type="ECO:0000313" key="6">
    <source>
        <dbReference type="EMBL" id="UUV99902.1"/>
    </source>
</evidence>
<dbReference type="PIRSF" id="PIRSF016557">
    <property type="entry name" value="Caps_synth_CpsB"/>
    <property type="match status" value="1"/>
</dbReference>
<dbReference type="Proteomes" id="UP001058273">
    <property type="component" value="Chromosome"/>
</dbReference>
<evidence type="ECO:0000256" key="2">
    <source>
        <dbReference type="ARBA" id="ARBA00022801"/>
    </source>
</evidence>
<dbReference type="EC" id="3.1.3.48" evidence="5"/>
<dbReference type="PANTHER" id="PTHR39181">
    <property type="entry name" value="TYROSINE-PROTEIN PHOSPHATASE YWQE"/>
    <property type="match status" value="1"/>
</dbReference>
<evidence type="ECO:0000256" key="1">
    <source>
        <dbReference type="ARBA" id="ARBA00005750"/>
    </source>
</evidence>
<dbReference type="InterPro" id="IPR016667">
    <property type="entry name" value="Caps_polysacc_synth_CpsB/CapC"/>
</dbReference>
<protein>
    <recommendedName>
        <fullName evidence="5">Tyrosine-protein phosphatase</fullName>
        <ecNumber evidence="5">3.1.3.48</ecNumber>
    </recommendedName>
</protein>
<dbReference type="PANTHER" id="PTHR39181:SF1">
    <property type="entry name" value="TYROSINE-PROTEIN PHOSPHATASE YWQE"/>
    <property type="match status" value="1"/>
</dbReference>
<comment type="catalytic activity">
    <reaction evidence="4 5">
        <text>O-phospho-L-tyrosyl-[protein] + H2O = L-tyrosyl-[protein] + phosphate</text>
        <dbReference type="Rhea" id="RHEA:10684"/>
        <dbReference type="Rhea" id="RHEA-COMP:10136"/>
        <dbReference type="Rhea" id="RHEA-COMP:20101"/>
        <dbReference type="ChEBI" id="CHEBI:15377"/>
        <dbReference type="ChEBI" id="CHEBI:43474"/>
        <dbReference type="ChEBI" id="CHEBI:46858"/>
        <dbReference type="ChEBI" id="CHEBI:61978"/>
        <dbReference type="EC" id="3.1.3.48"/>
    </reaction>
</comment>
<reference evidence="6" key="1">
    <citation type="submission" date="2022-08" db="EMBL/GenBank/DDBJ databases">
        <title>Genome sequence of Vagococcus luciliae DSM 112651.</title>
        <authorList>
            <person name="Juan G."/>
            <person name="Anja P."/>
            <person name="Rolf D."/>
            <person name="Kampfer P."/>
            <person name="Vilcinskas A."/>
        </authorList>
    </citation>
    <scope>NUCLEOTIDE SEQUENCE</scope>
    <source>
        <strain evidence="6">G314FT</strain>
    </source>
</reference>
<dbReference type="Pfam" id="PF19567">
    <property type="entry name" value="CpsB_CapC"/>
    <property type="match status" value="1"/>
</dbReference>
<reference evidence="6" key="2">
    <citation type="submission" date="2022-08" db="EMBL/GenBank/DDBJ databases">
        <authorList>
            <person name="Poehlein A."/>
            <person name="Guzman J."/>
            <person name="Daniel R."/>
            <person name="Vilcinskas A."/>
        </authorList>
    </citation>
    <scope>NUCLEOTIDE SEQUENCE</scope>
    <source>
        <strain evidence="6">G314FT</strain>
    </source>
</reference>
<name>A0ABY5P1V4_9ENTE</name>
<accession>A0ABY5P1V4</accession>